<dbReference type="InterPro" id="IPR038005">
    <property type="entry name" value="RX-like_CC"/>
</dbReference>
<dbReference type="InterPro" id="IPR042197">
    <property type="entry name" value="Apaf_helical"/>
</dbReference>
<feature type="domain" description="Disease resistance N-terminal" evidence="7">
    <location>
        <begin position="24"/>
        <end position="99"/>
    </location>
</feature>
<accession>A0AAQ3JNX1</accession>
<evidence type="ECO:0000256" key="5">
    <source>
        <dbReference type="ARBA" id="ARBA00022821"/>
    </source>
</evidence>
<evidence type="ECO:0000259" key="6">
    <source>
        <dbReference type="Pfam" id="PF00931"/>
    </source>
</evidence>
<dbReference type="InterPro" id="IPR044974">
    <property type="entry name" value="Disease_R_plants"/>
</dbReference>
<dbReference type="Pfam" id="PF23598">
    <property type="entry name" value="LRR_14"/>
    <property type="match status" value="1"/>
</dbReference>
<dbReference type="Gene3D" id="1.10.8.430">
    <property type="entry name" value="Helical domain of apoptotic protease-activating factors"/>
    <property type="match status" value="1"/>
</dbReference>
<keyword evidence="3" id="KW-0677">Repeat</keyword>
<dbReference type="Gene3D" id="1.10.10.10">
    <property type="entry name" value="Winged helix-like DNA-binding domain superfamily/Winged helix DNA-binding domain"/>
    <property type="match status" value="1"/>
</dbReference>
<evidence type="ECO:0000259" key="8">
    <source>
        <dbReference type="Pfam" id="PF23559"/>
    </source>
</evidence>
<dbReference type="CDD" id="cd14798">
    <property type="entry name" value="RX-CC_like"/>
    <property type="match status" value="1"/>
</dbReference>
<feature type="domain" description="Disease resistance protein winged helix" evidence="8">
    <location>
        <begin position="437"/>
        <end position="507"/>
    </location>
</feature>
<keyword evidence="5" id="KW-0611">Plant defense</keyword>
<dbReference type="InterPro" id="IPR027417">
    <property type="entry name" value="P-loop_NTPase"/>
</dbReference>
<dbReference type="SUPFAM" id="SSF52540">
    <property type="entry name" value="P-loop containing nucleoside triphosphate hydrolases"/>
    <property type="match status" value="1"/>
</dbReference>
<dbReference type="EMBL" id="CP136890">
    <property type="protein sequence ID" value="WOK93162.1"/>
    <property type="molecule type" value="Genomic_DNA"/>
</dbReference>
<dbReference type="GO" id="GO:0043531">
    <property type="term" value="F:ADP binding"/>
    <property type="evidence" value="ECO:0007669"/>
    <property type="project" value="InterPro"/>
</dbReference>
<dbReference type="InterPro" id="IPR036388">
    <property type="entry name" value="WH-like_DNA-bd_sf"/>
</dbReference>
<dbReference type="PANTHER" id="PTHR23155:SF1232">
    <property type="entry name" value="OS09G0270700 PROTEIN"/>
    <property type="match status" value="1"/>
</dbReference>
<dbReference type="PRINTS" id="PR00364">
    <property type="entry name" value="DISEASERSIST"/>
</dbReference>
<dbReference type="GO" id="GO:0002758">
    <property type="term" value="P:innate immune response-activating signaling pathway"/>
    <property type="evidence" value="ECO:0007669"/>
    <property type="project" value="UniProtKB-ARBA"/>
</dbReference>
<dbReference type="Pfam" id="PF18052">
    <property type="entry name" value="Rx_N"/>
    <property type="match status" value="1"/>
</dbReference>
<keyword evidence="2" id="KW-0433">Leucine-rich repeat</keyword>
<dbReference type="InterPro" id="IPR041118">
    <property type="entry name" value="Rx_N"/>
</dbReference>
<dbReference type="SUPFAM" id="SSF52058">
    <property type="entry name" value="L domain-like"/>
    <property type="match status" value="1"/>
</dbReference>
<dbReference type="InterPro" id="IPR055414">
    <property type="entry name" value="LRR_R13L4/SHOC2-like"/>
</dbReference>
<evidence type="ECO:0000256" key="3">
    <source>
        <dbReference type="ARBA" id="ARBA00022737"/>
    </source>
</evidence>
<comment type="similarity">
    <text evidence="1">Belongs to the disease resistance NB-LRR family.</text>
</comment>
<dbReference type="Gene3D" id="3.40.50.300">
    <property type="entry name" value="P-loop containing nucleotide triphosphate hydrolases"/>
    <property type="match status" value="1"/>
</dbReference>
<dbReference type="Gene3D" id="1.20.5.4130">
    <property type="match status" value="1"/>
</dbReference>
<dbReference type="InterPro" id="IPR058922">
    <property type="entry name" value="WHD_DRP"/>
</dbReference>
<evidence type="ECO:0000313" key="10">
    <source>
        <dbReference type="EMBL" id="WOK93162.1"/>
    </source>
</evidence>
<dbReference type="InterPro" id="IPR032675">
    <property type="entry name" value="LRR_dom_sf"/>
</dbReference>
<dbReference type="FunFam" id="3.40.50.300:FF:001091">
    <property type="entry name" value="Probable disease resistance protein At1g61300"/>
    <property type="match status" value="1"/>
</dbReference>
<dbReference type="Proteomes" id="UP001327560">
    <property type="component" value="Chromosome 1"/>
</dbReference>
<dbReference type="GO" id="GO:0042742">
    <property type="term" value="P:defense response to bacterium"/>
    <property type="evidence" value="ECO:0007669"/>
    <property type="project" value="UniProtKB-ARBA"/>
</dbReference>
<keyword evidence="4" id="KW-0547">Nucleotide-binding</keyword>
<dbReference type="PANTHER" id="PTHR23155">
    <property type="entry name" value="DISEASE RESISTANCE PROTEIN RP"/>
    <property type="match status" value="1"/>
</dbReference>
<evidence type="ECO:0000259" key="7">
    <source>
        <dbReference type="Pfam" id="PF18052"/>
    </source>
</evidence>
<reference evidence="10 11" key="1">
    <citation type="submission" date="2023-10" db="EMBL/GenBank/DDBJ databases">
        <title>Chromosome-scale genome assembly provides insights into flower coloration mechanisms of Canna indica.</title>
        <authorList>
            <person name="Li C."/>
        </authorList>
    </citation>
    <scope>NUCLEOTIDE SEQUENCE [LARGE SCALE GENOMIC DNA]</scope>
    <source>
        <tissue evidence="10">Flower</tissue>
    </source>
</reference>
<organism evidence="10 11">
    <name type="scientific">Canna indica</name>
    <name type="common">Indian-shot</name>
    <dbReference type="NCBI Taxonomy" id="4628"/>
    <lineage>
        <taxon>Eukaryota</taxon>
        <taxon>Viridiplantae</taxon>
        <taxon>Streptophyta</taxon>
        <taxon>Embryophyta</taxon>
        <taxon>Tracheophyta</taxon>
        <taxon>Spermatophyta</taxon>
        <taxon>Magnoliopsida</taxon>
        <taxon>Liliopsida</taxon>
        <taxon>Zingiberales</taxon>
        <taxon>Cannaceae</taxon>
        <taxon>Canna</taxon>
    </lineage>
</organism>
<evidence type="ECO:0000259" key="9">
    <source>
        <dbReference type="Pfam" id="PF23598"/>
    </source>
</evidence>
<evidence type="ECO:0000256" key="1">
    <source>
        <dbReference type="ARBA" id="ARBA00008894"/>
    </source>
</evidence>
<sequence>MEGYLAFVAGKIGSALLDEATTGATSLLRDEVSLLRKISVSMERLKNELDLMHASMDDWDKGKHNKTEEAWLKRMRDIAHKAEDVIDEYTYLITEQSRSGFIRRAIVRYTNIGTWHRIAERLKEIEDDLDHASKMKERYDIKKLYSRQGSSLIRYVNQRELINPAVEEDEIVGMKEERKALIEWLTDEAPKRKIITVWGMGGLGKTTIVHGAYESGEIEKHFDHKVWVSVSQSFQCIDLLRRILKELLGKEGSKDIESFGPDSIVEKIQGILQDKMFLVVLDDVWDPKAFFDLQSTFRNGKLGSKIVITTRIREVANLVADEHCRMELRTLTENESWALFCSRAFWKDDDKRCHNQEIEEWGRKIVGKCGDLPLAIVSIARLMSLRSQTIEEWENVHNKLIWEFNCNPALDGVKHILNVSYHDLPGYLKNCFLYCSIFPEDYVIRRNRLVNLWIAEGFVEARGAQTMEQVAEDYLNELIHRCMLQIDDWSITGKVETCRMHDLVRELTVTVATSEKFSMVVTEPQSTNSFNDARRMSIQNFPVEIRVDLSRIHSLLVFGSVGSPSSLLSSKARHLRVLDLERANISSVPNEVGYLFNLHYLSLRWTKINRLPNSVRRLRNLQSLDIRRTELSSLPKGISKLKNLRHLCTSNSYNWFSNLNAPRGLWNLTCLQTLQISANKELVERLGKLSQLRKLEIKVGAAYCPQLFASLLQMPFLSRLSIRSNDMNEELMIQFKEFSCVFKNLEKLRLHFSINAKMSDLVGLLGDKLRKLSLGRCQLKDDPLPVLSRLSNLIMLKLVDDAYSGKQLCFGVGWFPNLKVLRLADLPNLNEIKMEQGSMGNLQILVLTQLPNLKQVPEGIEFQTTVKELRLWKCTGELVEMIKGGQKHKVDHIPYIRNRILIDDVELVIEVIR</sequence>
<keyword evidence="11" id="KW-1185">Reference proteome</keyword>
<feature type="domain" description="Disease resistance R13L4/SHOC-2-like LRR" evidence="9">
    <location>
        <begin position="552"/>
        <end position="848"/>
    </location>
</feature>
<proteinExistence type="inferred from homology"/>
<evidence type="ECO:0000256" key="4">
    <source>
        <dbReference type="ARBA" id="ARBA00022741"/>
    </source>
</evidence>
<dbReference type="Gene3D" id="3.80.10.10">
    <property type="entry name" value="Ribonuclease Inhibitor"/>
    <property type="match status" value="2"/>
</dbReference>
<evidence type="ECO:0000313" key="11">
    <source>
        <dbReference type="Proteomes" id="UP001327560"/>
    </source>
</evidence>
<dbReference type="AlphaFoldDB" id="A0AAQ3JNX1"/>
<dbReference type="InterPro" id="IPR002182">
    <property type="entry name" value="NB-ARC"/>
</dbReference>
<dbReference type="Pfam" id="PF23559">
    <property type="entry name" value="WHD_DRP"/>
    <property type="match status" value="1"/>
</dbReference>
<feature type="domain" description="NB-ARC" evidence="6">
    <location>
        <begin position="178"/>
        <end position="348"/>
    </location>
</feature>
<dbReference type="FunFam" id="1.10.10.10:FF:000322">
    <property type="entry name" value="Probable disease resistance protein At1g63360"/>
    <property type="match status" value="1"/>
</dbReference>
<protein>
    <submittedName>
        <fullName evidence="10">Disease resistance protein RPM1-like</fullName>
    </submittedName>
</protein>
<evidence type="ECO:0000256" key="2">
    <source>
        <dbReference type="ARBA" id="ARBA00022614"/>
    </source>
</evidence>
<dbReference type="Pfam" id="PF00931">
    <property type="entry name" value="NB-ARC"/>
    <property type="match status" value="1"/>
</dbReference>
<gene>
    <name evidence="10" type="ORF">Cni_G01855</name>
</gene>
<dbReference type="GO" id="GO:0009626">
    <property type="term" value="P:plant-type hypersensitive response"/>
    <property type="evidence" value="ECO:0007669"/>
    <property type="project" value="UniProtKB-ARBA"/>
</dbReference>
<name>A0AAQ3JNX1_9LILI</name>